<evidence type="ECO:0000313" key="17">
    <source>
        <dbReference type="EMBL" id="EDW29878.1"/>
    </source>
</evidence>
<evidence type="ECO:0000256" key="12">
    <source>
        <dbReference type="ARBA" id="ARBA00023033"/>
    </source>
</evidence>
<evidence type="ECO:0000313" key="18">
    <source>
        <dbReference type="Proteomes" id="UP000008744"/>
    </source>
</evidence>
<evidence type="ECO:0000256" key="4">
    <source>
        <dbReference type="ARBA" id="ARBA00004406"/>
    </source>
</evidence>
<dbReference type="SUPFAM" id="SSF48264">
    <property type="entry name" value="Cytochrome P450"/>
    <property type="match status" value="1"/>
</dbReference>
<evidence type="ECO:0000256" key="3">
    <source>
        <dbReference type="ARBA" id="ARBA00004174"/>
    </source>
</evidence>
<dbReference type="InterPro" id="IPR036396">
    <property type="entry name" value="Cyt_P450_sf"/>
</dbReference>
<evidence type="ECO:0000256" key="2">
    <source>
        <dbReference type="ARBA" id="ARBA00003690"/>
    </source>
</evidence>
<evidence type="ECO:0000256" key="14">
    <source>
        <dbReference type="PIRSR" id="PIRSR602403-1"/>
    </source>
</evidence>
<keyword evidence="12 15" id="KW-0503">Monooxygenase</keyword>
<comment type="similarity">
    <text evidence="5 15">Belongs to the cytochrome P450 family.</text>
</comment>
<comment type="function">
    <text evidence="2">May be involved in the metabolism of insect hormones and in the breakdown of synthetic insecticides.</text>
</comment>
<dbReference type="OMA" id="HIATTYK"/>
<keyword evidence="18" id="KW-1185">Reference proteome</keyword>
<dbReference type="EMBL" id="CH479201">
    <property type="protein sequence ID" value="EDW29878.1"/>
    <property type="molecule type" value="Genomic_DNA"/>
</dbReference>
<evidence type="ECO:0000256" key="1">
    <source>
        <dbReference type="ARBA" id="ARBA00001971"/>
    </source>
</evidence>
<dbReference type="PANTHER" id="PTHR24291">
    <property type="entry name" value="CYTOCHROME P450 FAMILY 4"/>
    <property type="match status" value="1"/>
</dbReference>
<evidence type="ECO:0000256" key="5">
    <source>
        <dbReference type="ARBA" id="ARBA00010617"/>
    </source>
</evidence>
<evidence type="ECO:0000256" key="15">
    <source>
        <dbReference type="RuleBase" id="RU000461"/>
    </source>
</evidence>
<keyword evidence="9" id="KW-0492">Microsome</keyword>
<feature type="region of interest" description="Disordered" evidence="16">
    <location>
        <begin position="437"/>
        <end position="478"/>
    </location>
</feature>
<dbReference type="eggNOG" id="KOG0157">
    <property type="taxonomic scope" value="Eukaryota"/>
</dbReference>
<keyword evidence="10 15" id="KW-0560">Oxidoreductase</keyword>
<evidence type="ECO:0000256" key="16">
    <source>
        <dbReference type="SAM" id="MobiDB-lite"/>
    </source>
</evidence>
<evidence type="ECO:0000256" key="10">
    <source>
        <dbReference type="ARBA" id="ARBA00023002"/>
    </source>
</evidence>
<organism evidence="18">
    <name type="scientific">Drosophila persimilis</name>
    <name type="common">Fruit fly</name>
    <dbReference type="NCBI Taxonomy" id="7234"/>
    <lineage>
        <taxon>Eukaryota</taxon>
        <taxon>Metazoa</taxon>
        <taxon>Ecdysozoa</taxon>
        <taxon>Arthropoda</taxon>
        <taxon>Hexapoda</taxon>
        <taxon>Insecta</taxon>
        <taxon>Pterygota</taxon>
        <taxon>Neoptera</taxon>
        <taxon>Endopterygota</taxon>
        <taxon>Diptera</taxon>
        <taxon>Brachycera</taxon>
        <taxon>Muscomorpha</taxon>
        <taxon>Ephydroidea</taxon>
        <taxon>Drosophilidae</taxon>
        <taxon>Drosophila</taxon>
        <taxon>Sophophora</taxon>
    </lineage>
</organism>
<reference evidence="17 18" key="1">
    <citation type="journal article" date="2007" name="Nature">
        <title>Evolution of genes and genomes on the Drosophila phylogeny.</title>
        <authorList>
            <consortium name="Drosophila 12 Genomes Consortium"/>
            <person name="Clark A.G."/>
            <person name="Eisen M.B."/>
            <person name="Smith D.R."/>
            <person name="Bergman C.M."/>
            <person name="Oliver B."/>
            <person name="Markow T.A."/>
            <person name="Kaufman T.C."/>
            <person name="Kellis M."/>
            <person name="Gelbart W."/>
            <person name="Iyer V.N."/>
            <person name="Pollard D.A."/>
            <person name="Sackton T.B."/>
            <person name="Larracuente A.M."/>
            <person name="Singh N.D."/>
            <person name="Abad J.P."/>
            <person name="Abt D.N."/>
            <person name="Adryan B."/>
            <person name="Aguade M."/>
            <person name="Akashi H."/>
            <person name="Anderson W.W."/>
            <person name="Aquadro C.F."/>
            <person name="Ardell D.H."/>
            <person name="Arguello R."/>
            <person name="Artieri C.G."/>
            <person name="Barbash D.A."/>
            <person name="Barker D."/>
            <person name="Barsanti P."/>
            <person name="Batterham P."/>
            <person name="Batzoglou S."/>
            <person name="Begun D."/>
            <person name="Bhutkar A."/>
            <person name="Blanco E."/>
            <person name="Bosak S.A."/>
            <person name="Bradley R.K."/>
            <person name="Brand A.D."/>
            <person name="Brent M.R."/>
            <person name="Brooks A.N."/>
            <person name="Brown R.H."/>
            <person name="Butlin R.K."/>
            <person name="Caggese C."/>
            <person name="Calvi B.R."/>
            <person name="Bernardo de Carvalho A."/>
            <person name="Caspi A."/>
            <person name="Castrezana S."/>
            <person name="Celniker S.E."/>
            <person name="Chang J.L."/>
            <person name="Chapple C."/>
            <person name="Chatterji S."/>
            <person name="Chinwalla A."/>
            <person name="Civetta A."/>
            <person name="Clifton S.W."/>
            <person name="Comeron J.M."/>
            <person name="Costello J.C."/>
            <person name="Coyne J.A."/>
            <person name="Daub J."/>
            <person name="David R.G."/>
            <person name="Delcher A.L."/>
            <person name="Delehaunty K."/>
            <person name="Do C.B."/>
            <person name="Ebling H."/>
            <person name="Edwards K."/>
            <person name="Eickbush T."/>
            <person name="Evans J.D."/>
            <person name="Filipski A."/>
            <person name="Findeiss S."/>
            <person name="Freyhult E."/>
            <person name="Fulton L."/>
            <person name="Fulton R."/>
            <person name="Garcia A.C."/>
            <person name="Gardiner A."/>
            <person name="Garfield D.A."/>
            <person name="Garvin B.E."/>
            <person name="Gibson G."/>
            <person name="Gilbert D."/>
            <person name="Gnerre S."/>
            <person name="Godfrey J."/>
            <person name="Good R."/>
            <person name="Gotea V."/>
            <person name="Gravely B."/>
            <person name="Greenberg A.J."/>
            <person name="Griffiths-Jones S."/>
            <person name="Gross S."/>
            <person name="Guigo R."/>
            <person name="Gustafson E.A."/>
            <person name="Haerty W."/>
            <person name="Hahn M.W."/>
            <person name="Halligan D.L."/>
            <person name="Halpern A.L."/>
            <person name="Halter G.M."/>
            <person name="Han M.V."/>
            <person name="Heger A."/>
            <person name="Hillier L."/>
            <person name="Hinrichs A.S."/>
            <person name="Holmes I."/>
            <person name="Hoskins R.A."/>
            <person name="Hubisz M.J."/>
            <person name="Hultmark D."/>
            <person name="Huntley M.A."/>
            <person name="Jaffe D.B."/>
            <person name="Jagadeeshan S."/>
            <person name="Jeck W.R."/>
            <person name="Johnson J."/>
            <person name="Jones C.D."/>
            <person name="Jordan W.C."/>
            <person name="Karpen G.H."/>
            <person name="Kataoka E."/>
            <person name="Keightley P.D."/>
            <person name="Kheradpour P."/>
            <person name="Kirkness E.F."/>
            <person name="Koerich L.B."/>
            <person name="Kristiansen K."/>
            <person name="Kudrna D."/>
            <person name="Kulathinal R.J."/>
            <person name="Kumar S."/>
            <person name="Kwok R."/>
            <person name="Lander E."/>
            <person name="Langley C.H."/>
            <person name="Lapoint R."/>
            <person name="Lazzaro B.P."/>
            <person name="Lee S.J."/>
            <person name="Levesque L."/>
            <person name="Li R."/>
            <person name="Lin C.F."/>
            <person name="Lin M.F."/>
            <person name="Lindblad-Toh K."/>
            <person name="Llopart A."/>
            <person name="Long M."/>
            <person name="Low L."/>
            <person name="Lozovsky E."/>
            <person name="Lu J."/>
            <person name="Luo M."/>
            <person name="Machado C.A."/>
            <person name="Makalowski W."/>
            <person name="Marzo M."/>
            <person name="Matsuda M."/>
            <person name="Matzkin L."/>
            <person name="McAllister B."/>
            <person name="McBride C.S."/>
            <person name="McKernan B."/>
            <person name="McKernan K."/>
            <person name="Mendez-Lago M."/>
            <person name="Minx P."/>
            <person name="Mollenhauer M.U."/>
            <person name="Montooth K."/>
            <person name="Mount S.M."/>
            <person name="Mu X."/>
            <person name="Myers E."/>
            <person name="Negre B."/>
            <person name="Newfeld S."/>
            <person name="Nielsen R."/>
            <person name="Noor M.A."/>
            <person name="O'Grady P."/>
            <person name="Pachter L."/>
            <person name="Papaceit M."/>
            <person name="Parisi M.J."/>
            <person name="Parisi M."/>
            <person name="Parts L."/>
            <person name="Pedersen J.S."/>
            <person name="Pesole G."/>
            <person name="Phillippy A.M."/>
            <person name="Ponting C.P."/>
            <person name="Pop M."/>
            <person name="Porcelli D."/>
            <person name="Powell J.R."/>
            <person name="Prohaska S."/>
            <person name="Pruitt K."/>
            <person name="Puig M."/>
            <person name="Quesneville H."/>
            <person name="Ram K.R."/>
            <person name="Rand D."/>
            <person name="Rasmussen M.D."/>
            <person name="Reed L.K."/>
            <person name="Reenan R."/>
            <person name="Reily A."/>
            <person name="Remington K.A."/>
            <person name="Rieger T.T."/>
            <person name="Ritchie M.G."/>
            <person name="Robin C."/>
            <person name="Rogers Y.H."/>
            <person name="Rohde C."/>
            <person name="Rozas J."/>
            <person name="Rubenfield M.J."/>
            <person name="Ruiz A."/>
            <person name="Russo S."/>
            <person name="Salzberg S.L."/>
            <person name="Sanchez-Gracia A."/>
            <person name="Saranga D.J."/>
            <person name="Sato H."/>
            <person name="Schaeffer S.W."/>
            <person name="Schatz M.C."/>
            <person name="Schlenke T."/>
            <person name="Schwartz R."/>
            <person name="Segarra C."/>
            <person name="Singh R.S."/>
            <person name="Sirot L."/>
            <person name="Sirota M."/>
            <person name="Sisneros N.B."/>
            <person name="Smith C.D."/>
            <person name="Smith T.F."/>
            <person name="Spieth J."/>
            <person name="Stage D.E."/>
            <person name="Stark A."/>
            <person name="Stephan W."/>
            <person name="Strausberg R.L."/>
            <person name="Strempel S."/>
            <person name="Sturgill D."/>
            <person name="Sutton G."/>
            <person name="Sutton G.G."/>
            <person name="Tao W."/>
            <person name="Teichmann S."/>
            <person name="Tobari Y.N."/>
            <person name="Tomimura Y."/>
            <person name="Tsolas J.M."/>
            <person name="Valente V.L."/>
            <person name="Venter E."/>
            <person name="Venter J.C."/>
            <person name="Vicario S."/>
            <person name="Vieira F.G."/>
            <person name="Vilella A.J."/>
            <person name="Villasante A."/>
            <person name="Walenz B."/>
            <person name="Wang J."/>
            <person name="Wasserman M."/>
            <person name="Watts T."/>
            <person name="Wilson D."/>
            <person name="Wilson R.K."/>
            <person name="Wing R.A."/>
            <person name="Wolfner M.F."/>
            <person name="Wong A."/>
            <person name="Wong G.K."/>
            <person name="Wu C.I."/>
            <person name="Wu G."/>
            <person name="Yamamoto D."/>
            <person name="Yang H.P."/>
            <person name="Yang S.P."/>
            <person name="Yorke J.A."/>
            <person name="Yoshida K."/>
            <person name="Zdobnov E."/>
            <person name="Zhang P."/>
            <person name="Zhang Y."/>
            <person name="Zimin A.V."/>
            <person name="Baldwin J."/>
            <person name="Abdouelleil A."/>
            <person name="Abdulkadir J."/>
            <person name="Abebe A."/>
            <person name="Abera B."/>
            <person name="Abreu J."/>
            <person name="Acer S.C."/>
            <person name="Aftuck L."/>
            <person name="Alexander A."/>
            <person name="An P."/>
            <person name="Anderson E."/>
            <person name="Anderson S."/>
            <person name="Arachi H."/>
            <person name="Azer M."/>
            <person name="Bachantsang P."/>
            <person name="Barry A."/>
            <person name="Bayul T."/>
            <person name="Berlin A."/>
            <person name="Bessette D."/>
            <person name="Bloom T."/>
            <person name="Blye J."/>
            <person name="Boguslavskiy L."/>
            <person name="Bonnet C."/>
            <person name="Boukhgalter B."/>
            <person name="Bourzgui I."/>
            <person name="Brown A."/>
            <person name="Cahill P."/>
            <person name="Channer S."/>
            <person name="Cheshatsang Y."/>
            <person name="Chuda L."/>
            <person name="Citroen M."/>
            <person name="Collymore A."/>
            <person name="Cooke P."/>
            <person name="Costello M."/>
            <person name="D'Aco K."/>
            <person name="Daza R."/>
            <person name="De Haan G."/>
            <person name="DeGray S."/>
            <person name="DeMaso C."/>
            <person name="Dhargay N."/>
            <person name="Dooley K."/>
            <person name="Dooley E."/>
            <person name="Doricent M."/>
            <person name="Dorje P."/>
            <person name="Dorjee K."/>
            <person name="Dupes A."/>
            <person name="Elong R."/>
            <person name="Falk J."/>
            <person name="Farina A."/>
            <person name="Faro S."/>
            <person name="Ferguson D."/>
            <person name="Fisher S."/>
            <person name="Foley C.D."/>
            <person name="Franke A."/>
            <person name="Friedrich D."/>
            <person name="Gadbois L."/>
            <person name="Gearin G."/>
            <person name="Gearin C.R."/>
            <person name="Giannoukos G."/>
            <person name="Goode T."/>
            <person name="Graham J."/>
            <person name="Grandbois E."/>
            <person name="Grewal S."/>
            <person name="Gyaltsen K."/>
            <person name="Hafez N."/>
            <person name="Hagos B."/>
            <person name="Hall J."/>
            <person name="Henson C."/>
            <person name="Hollinger A."/>
            <person name="Honan T."/>
            <person name="Huard M.D."/>
            <person name="Hughes L."/>
            <person name="Hurhula B."/>
            <person name="Husby M.E."/>
            <person name="Kamat A."/>
            <person name="Kanga B."/>
            <person name="Kashin S."/>
            <person name="Khazanovich D."/>
            <person name="Kisner P."/>
            <person name="Lance K."/>
            <person name="Lara M."/>
            <person name="Lee W."/>
            <person name="Lennon N."/>
            <person name="Letendre F."/>
            <person name="LeVine R."/>
            <person name="Lipovsky A."/>
            <person name="Liu X."/>
            <person name="Liu J."/>
            <person name="Liu S."/>
            <person name="Lokyitsang T."/>
            <person name="Lokyitsang Y."/>
            <person name="Lubonja R."/>
            <person name="Lui A."/>
            <person name="MacDonald P."/>
            <person name="Magnisalis V."/>
            <person name="Maru K."/>
            <person name="Matthews C."/>
            <person name="McCusker W."/>
            <person name="McDonough S."/>
            <person name="Mehta T."/>
            <person name="Meldrim J."/>
            <person name="Meneus L."/>
            <person name="Mihai O."/>
            <person name="Mihalev A."/>
            <person name="Mihova T."/>
            <person name="Mittelman R."/>
            <person name="Mlenga V."/>
            <person name="Montmayeur A."/>
            <person name="Mulrain L."/>
            <person name="Navidi A."/>
            <person name="Naylor J."/>
            <person name="Negash T."/>
            <person name="Nguyen T."/>
            <person name="Nguyen N."/>
            <person name="Nicol R."/>
            <person name="Norbu C."/>
            <person name="Norbu N."/>
            <person name="Novod N."/>
            <person name="O'Neill B."/>
            <person name="Osman S."/>
            <person name="Markiewicz E."/>
            <person name="Oyono O.L."/>
            <person name="Patti C."/>
            <person name="Phunkhang P."/>
            <person name="Pierre F."/>
            <person name="Priest M."/>
            <person name="Raghuraman S."/>
            <person name="Rege F."/>
            <person name="Reyes R."/>
            <person name="Rise C."/>
            <person name="Rogov P."/>
            <person name="Ross K."/>
            <person name="Ryan E."/>
            <person name="Settipalli S."/>
            <person name="Shea T."/>
            <person name="Sherpa N."/>
            <person name="Shi L."/>
            <person name="Shih D."/>
            <person name="Sparrow T."/>
            <person name="Spaulding J."/>
            <person name="Stalker J."/>
            <person name="Stange-Thomann N."/>
            <person name="Stavropoulos S."/>
            <person name="Stone C."/>
            <person name="Strader C."/>
            <person name="Tesfaye S."/>
            <person name="Thomson T."/>
            <person name="Thoulutsang Y."/>
            <person name="Thoulutsang D."/>
            <person name="Topham K."/>
            <person name="Topping I."/>
            <person name="Tsamla T."/>
            <person name="Vassiliev H."/>
            <person name="Vo A."/>
            <person name="Wangchuk T."/>
            <person name="Wangdi T."/>
            <person name="Weiand M."/>
            <person name="Wilkinson J."/>
            <person name="Wilson A."/>
            <person name="Yadav S."/>
            <person name="Young G."/>
            <person name="Yu Q."/>
            <person name="Zembek L."/>
            <person name="Zhong D."/>
            <person name="Zimmer A."/>
            <person name="Zwirko Z."/>
            <person name="Jaffe D.B."/>
            <person name="Alvarez P."/>
            <person name="Brockman W."/>
            <person name="Butler J."/>
            <person name="Chin C."/>
            <person name="Gnerre S."/>
            <person name="Grabherr M."/>
            <person name="Kleber M."/>
            <person name="Mauceli E."/>
            <person name="MacCallum I."/>
        </authorList>
    </citation>
    <scope>NUCLEOTIDE SEQUENCE [LARGE SCALE GENOMIC DNA]</scope>
    <source>
        <strain evidence="18">MSH-3 / Tucson 14011-0111.49</strain>
    </source>
</reference>
<evidence type="ECO:0000256" key="7">
    <source>
        <dbReference type="ARBA" id="ARBA00022723"/>
    </source>
</evidence>
<accession>B4H0W2</accession>
<sequence length="554" mass="63187">MHLYVALWVCGTALALLLGWQQRKCWRLIWQLNGWRGVAQQPILWFLLCINLHPNSILERVTQMRKYFQRPLAILVGTRVLVYIDDPAGMESILNAPECLDKTFMQEGFFAKRGLLHARGQKWKLRRKQLNPAFSHNIVASFFDVFNAVGNQMVEQFASQPHLHGRAVKFTDAEDMLSRAVLEVSCLTVMGTPTNFTQTDDAHIASSYKRLLEISAIRVVKPWLQIDLLHRLLAPELYAEAEKCNQLLVEFVAGIVQSKHRNWQLRAALSEGAGEDSTAWQRRIFIEQIFQLAANGELTLQEIEDEAQSMVLVSFETVSNSIMLALLCLATHKGDCQQRLRAEIASVFPGQGQGSTPDAPHVGLEQLQQLRYLDAFVSEALRLLATVPMNLRHVSRDFQLPGREAVVPQNSIIVLDTFNMQREEEWWGDNAKQFDPQRFLDQDDQPDQSPEGEDISGSSIPKTNGQQKQQKQQPQRRHSYSFLPFSKGLRSCIGRRYGLFIMKVFLVKLIVAFDFSSDFQLDQLQFVENISLKFNNVDDISLAIQPHQQNQDAT</sequence>
<keyword evidence="7 14" id="KW-0479">Metal-binding</keyword>
<evidence type="ECO:0000256" key="8">
    <source>
        <dbReference type="ARBA" id="ARBA00022824"/>
    </source>
</evidence>
<dbReference type="KEGG" id="dpe:6599385"/>
<dbReference type="OrthoDB" id="1470350at2759"/>
<dbReference type="GO" id="GO:0005789">
    <property type="term" value="C:endoplasmic reticulum membrane"/>
    <property type="evidence" value="ECO:0007669"/>
    <property type="project" value="UniProtKB-SubCell"/>
</dbReference>
<keyword evidence="13" id="KW-0472">Membrane</keyword>
<dbReference type="InterPro" id="IPR002403">
    <property type="entry name" value="Cyt_P450_E_grp-IV"/>
</dbReference>
<protein>
    <submittedName>
        <fullName evidence="17">GL15865</fullName>
    </submittedName>
</protein>
<keyword evidence="6 14" id="KW-0349">Heme</keyword>
<dbReference type="GO" id="GO:0020037">
    <property type="term" value="F:heme binding"/>
    <property type="evidence" value="ECO:0007669"/>
    <property type="project" value="InterPro"/>
</dbReference>
<name>B4H0W2_DROPE</name>
<comment type="subcellular location">
    <subcellularLocation>
        <location evidence="4">Endoplasmic reticulum membrane</location>
        <topology evidence="4">Peripheral membrane protein</topology>
    </subcellularLocation>
    <subcellularLocation>
        <location evidence="3">Microsome membrane</location>
        <topology evidence="3">Peripheral membrane protein</topology>
    </subcellularLocation>
</comment>
<evidence type="ECO:0000256" key="6">
    <source>
        <dbReference type="ARBA" id="ARBA00022617"/>
    </source>
</evidence>
<feature type="compositionally biased region" description="Polar residues" evidence="16">
    <location>
        <begin position="456"/>
        <end position="465"/>
    </location>
</feature>
<dbReference type="PhylomeDB" id="B4H0W2"/>
<dbReference type="AlphaFoldDB" id="B4H0W2"/>
<dbReference type="PROSITE" id="PS00086">
    <property type="entry name" value="CYTOCHROME_P450"/>
    <property type="match status" value="1"/>
</dbReference>
<gene>
    <name evidence="17" type="primary">Dper\GL15865</name>
    <name evidence="17" type="ORF">Dper_GL15865</name>
</gene>
<dbReference type="PRINTS" id="PR00385">
    <property type="entry name" value="P450"/>
</dbReference>
<dbReference type="GO" id="GO:0016705">
    <property type="term" value="F:oxidoreductase activity, acting on paired donors, with incorporation or reduction of molecular oxygen"/>
    <property type="evidence" value="ECO:0007669"/>
    <property type="project" value="InterPro"/>
</dbReference>
<dbReference type="Proteomes" id="UP000008744">
    <property type="component" value="Unassembled WGS sequence"/>
</dbReference>
<feature type="binding site" description="axial binding residue" evidence="14">
    <location>
        <position position="492"/>
    </location>
    <ligand>
        <name>heme</name>
        <dbReference type="ChEBI" id="CHEBI:30413"/>
    </ligand>
    <ligandPart>
        <name>Fe</name>
        <dbReference type="ChEBI" id="CHEBI:18248"/>
    </ligandPart>
</feature>
<dbReference type="STRING" id="7234.B4H0W2"/>
<keyword evidence="8" id="KW-0256">Endoplasmic reticulum</keyword>
<dbReference type="Gene3D" id="1.10.630.10">
    <property type="entry name" value="Cytochrome P450"/>
    <property type="match status" value="1"/>
</dbReference>
<evidence type="ECO:0000256" key="9">
    <source>
        <dbReference type="ARBA" id="ARBA00022848"/>
    </source>
</evidence>
<dbReference type="PRINTS" id="PR00465">
    <property type="entry name" value="EP450IV"/>
</dbReference>
<dbReference type="GO" id="GO:0005506">
    <property type="term" value="F:iron ion binding"/>
    <property type="evidence" value="ECO:0007669"/>
    <property type="project" value="InterPro"/>
</dbReference>
<comment type="cofactor">
    <cofactor evidence="1 14">
        <name>heme</name>
        <dbReference type="ChEBI" id="CHEBI:30413"/>
    </cofactor>
</comment>
<evidence type="ECO:0000256" key="11">
    <source>
        <dbReference type="ARBA" id="ARBA00023004"/>
    </source>
</evidence>
<dbReference type="InterPro" id="IPR050196">
    <property type="entry name" value="Cytochrome_P450_Monoox"/>
</dbReference>
<dbReference type="InterPro" id="IPR017972">
    <property type="entry name" value="Cyt_P450_CS"/>
</dbReference>
<keyword evidence="11 14" id="KW-0408">Iron</keyword>
<dbReference type="GO" id="GO:0004497">
    <property type="term" value="F:monooxygenase activity"/>
    <property type="evidence" value="ECO:0007669"/>
    <property type="project" value="UniProtKB-KW"/>
</dbReference>
<dbReference type="InterPro" id="IPR001128">
    <property type="entry name" value="Cyt_P450"/>
</dbReference>
<proteinExistence type="inferred from homology"/>
<evidence type="ECO:0000256" key="13">
    <source>
        <dbReference type="ARBA" id="ARBA00023136"/>
    </source>
</evidence>
<dbReference type="Pfam" id="PF00067">
    <property type="entry name" value="p450"/>
    <property type="match status" value="1"/>
</dbReference>
<dbReference type="PANTHER" id="PTHR24291:SF189">
    <property type="entry name" value="CYTOCHROME P450 4C3-RELATED"/>
    <property type="match status" value="1"/>
</dbReference>
<feature type="compositionally biased region" description="Acidic residues" evidence="16">
    <location>
        <begin position="442"/>
        <end position="454"/>
    </location>
</feature>
<dbReference type="HOGENOM" id="CLU_001570_5_1_1"/>